<organism evidence="1 2">
    <name type="scientific">Panagrolaimus sp. PS1159</name>
    <dbReference type="NCBI Taxonomy" id="55785"/>
    <lineage>
        <taxon>Eukaryota</taxon>
        <taxon>Metazoa</taxon>
        <taxon>Ecdysozoa</taxon>
        <taxon>Nematoda</taxon>
        <taxon>Chromadorea</taxon>
        <taxon>Rhabditida</taxon>
        <taxon>Tylenchina</taxon>
        <taxon>Panagrolaimomorpha</taxon>
        <taxon>Panagrolaimoidea</taxon>
        <taxon>Panagrolaimidae</taxon>
        <taxon>Panagrolaimus</taxon>
    </lineage>
</organism>
<sequence length="113" mass="12775">MVSKSSNYCGITDDEGYLLLSEVALGQIQEERHSDDQIKKPSKGKSSVKGLGQIVPNKLQHQVTKDGINVPIGEPIVRKNGFRNYPLLYNEYIVYDEAQVKMKYLIKAKFNSK</sequence>
<evidence type="ECO:0000313" key="2">
    <source>
        <dbReference type="WBParaSite" id="PS1159_v2.g12538.t1"/>
    </source>
</evidence>
<reference evidence="2" key="1">
    <citation type="submission" date="2022-11" db="UniProtKB">
        <authorList>
            <consortium name="WormBaseParasite"/>
        </authorList>
    </citation>
    <scope>IDENTIFICATION</scope>
</reference>
<accession>A0AC35F307</accession>
<dbReference type="Proteomes" id="UP000887580">
    <property type="component" value="Unplaced"/>
</dbReference>
<proteinExistence type="predicted"/>
<evidence type="ECO:0000313" key="1">
    <source>
        <dbReference type="Proteomes" id="UP000887580"/>
    </source>
</evidence>
<name>A0AC35F307_9BILA</name>
<dbReference type="WBParaSite" id="PS1159_v2.g12538.t1">
    <property type="protein sequence ID" value="PS1159_v2.g12538.t1"/>
    <property type="gene ID" value="PS1159_v2.g12538"/>
</dbReference>
<protein>
    <submittedName>
        <fullName evidence="2">Poly [ADP-ribose] polymerase</fullName>
    </submittedName>
</protein>